<organism evidence="3 4">
    <name type="scientific">Paspalum notatum var. saurae</name>
    <dbReference type="NCBI Taxonomy" id="547442"/>
    <lineage>
        <taxon>Eukaryota</taxon>
        <taxon>Viridiplantae</taxon>
        <taxon>Streptophyta</taxon>
        <taxon>Embryophyta</taxon>
        <taxon>Tracheophyta</taxon>
        <taxon>Spermatophyta</taxon>
        <taxon>Magnoliopsida</taxon>
        <taxon>Liliopsida</taxon>
        <taxon>Poales</taxon>
        <taxon>Poaceae</taxon>
        <taxon>PACMAD clade</taxon>
        <taxon>Panicoideae</taxon>
        <taxon>Andropogonodae</taxon>
        <taxon>Paspaleae</taxon>
        <taxon>Paspalinae</taxon>
        <taxon>Paspalum</taxon>
    </lineage>
</organism>
<dbReference type="Gene3D" id="3.80.10.10">
    <property type="entry name" value="Ribonuclease Inhibitor"/>
    <property type="match status" value="1"/>
</dbReference>
<dbReference type="InterPro" id="IPR044974">
    <property type="entry name" value="Disease_R_plants"/>
</dbReference>
<protein>
    <recommendedName>
        <fullName evidence="2">Disease resistance protein winged helix domain-containing protein</fullName>
    </recommendedName>
</protein>
<evidence type="ECO:0000256" key="1">
    <source>
        <dbReference type="ARBA" id="ARBA00022821"/>
    </source>
</evidence>
<dbReference type="InterPro" id="IPR032675">
    <property type="entry name" value="LRR_dom_sf"/>
</dbReference>
<keyword evidence="4" id="KW-1185">Reference proteome</keyword>
<dbReference type="PANTHER" id="PTHR23155:SF1091">
    <property type="entry name" value="EXPRESSED PROTEIN"/>
    <property type="match status" value="1"/>
</dbReference>
<feature type="domain" description="Disease resistance protein winged helix" evidence="2">
    <location>
        <begin position="99"/>
        <end position="169"/>
    </location>
</feature>
<gene>
    <name evidence="3" type="ORF">U9M48_009793</name>
</gene>
<evidence type="ECO:0000259" key="2">
    <source>
        <dbReference type="Pfam" id="PF23559"/>
    </source>
</evidence>
<evidence type="ECO:0000313" key="4">
    <source>
        <dbReference type="Proteomes" id="UP001341281"/>
    </source>
</evidence>
<evidence type="ECO:0000313" key="3">
    <source>
        <dbReference type="EMBL" id="WVZ59683.1"/>
    </source>
</evidence>
<sequence length="321" mass="36611">MLPNNKASSSSSSTMDEAERKRIHAVLEKCYQDGDADISCMKMFLCALFLPDATTSTKLGNLEKKLQQGAEEPKEVVRIFCYSMLSTQQKSCLQYLTAFHDEESISRTSLVRRWVAEGIVGKEQDRTPEEVGERCFRELLFRGFVVEVGTSDGGTVRSCRIEDPIKEFIERIAKSENFVSELPSHLDRQLQIRKIVHKGRKHQEQELQDRWKRNVVGDLCCCGAPAGSDEEADSRAKPEHFKDPMDELVDFLKLLPHVYRLNVLDLGGCQGLKKRHLKSICKVVSLKYLSLRKTDVSRLMARHLQGLKNLETLDHMCHRAT</sequence>
<keyword evidence="1" id="KW-0611">Plant defense</keyword>
<dbReference type="Gene3D" id="1.10.10.10">
    <property type="entry name" value="Winged helix-like DNA-binding domain superfamily/Winged helix DNA-binding domain"/>
    <property type="match status" value="1"/>
</dbReference>
<dbReference type="GO" id="GO:0098542">
    <property type="term" value="P:defense response to other organism"/>
    <property type="evidence" value="ECO:0007669"/>
    <property type="project" value="TreeGrafter"/>
</dbReference>
<dbReference type="InterPro" id="IPR058922">
    <property type="entry name" value="WHD_DRP"/>
</dbReference>
<dbReference type="EMBL" id="CP144746">
    <property type="protein sequence ID" value="WVZ59683.1"/>
    <property type="molecule type" value="Genomic_DNA"/>
</dbReference>
<dbReference type="PANTHER" id="PTHR23155">
    <property type="entry name" value="DISEASE RESISTANCE PROTEIN RP"/>
    <property type="match status" value="1"/>
</dbReference>
<proteinExistence type="predicted"/>
<dbReference type="AlphaFoldDB" id="A0AAQ3WFS8"/>
<dbReference type="Pfam" id="PF23559">
    <property type="entry name" value="WHD_DRP"/>
    <property type="match status" value="1"/>
</dbReference>
<name>A0AAQ3WFS8_PASNO</name>
<dbReference type="SUPFAM" id="SSF52047">
    <property type="entry name" value="RNI-like"/>
    <property type="match status" value="1"/>
</dbReference>
<dbReference type="Proteomes" id="UP001341281">
    <property type="component" value="Chromosome 02"/>
</dbReference>
<accession>A0AAQ3WFS8</accession>
<dbReference type="InterPro" id="IPR036388">
    <property type="entry name" value="WH-like_DNA-bd_sf"/>
</dbReference>
<reference evidence="3 4" key="1">
    <citation type="submission" date="2024-02" db="EMBL/GenBank/DDBJ databases">
        <title>High-quality chromosome-scale genome assembly of Pensacola bahiagrass (Paspalum notatum Flugge var. saurae).</title>
        <authorList>
            <person name="Vega J.M."/>
            <person name="Podio M."/>
            <person name="Orjuela J."/>
            <person name="Siena L.A."/>
            <person name="Pessino S.C."/>
            <person name="Combes M.C."/>
            <person name="Mariac C."/>
            <person name="Albertini E."/>
            <person name="Pupilli F."/>
            <person name="Ortiz J.P.A."/>
            <person name="Leblanc O."/>
        </authorList>
    </citation>
    <scope>NUCLEOTIDE SEQUENCE [LARGE SCALE GENOMIC DNA]</scope>
    <source>
        <strain evidence="3">R1</strain>
        <tissue evidence="3">Leaf</tissue>
    </source>
</reference>